<name>A0A0N9HTJ1_9PSEU</name>
<feature type="domain" description="ANTAR" evidence="1">
    <location>
        <begin position="1"/>
        <end position="43"/>
    </location>
</feature>
<gene>
    <name evidence="2" type="ORF">AOZ06_04225</name>
</gene>
<dbReference type="GO" id="GO:0003723">
    <property type="term" value="F:RNA binding"/>
    <property type="evidence" value="ECO:0007669"/>
    <property type="project" value="InterPro"/>
</dbReference>
<accession>A0A0N9HTJ1</accession>
<evidence type="ECO:0000313" key="2">
    <source>
        <dbReference type="EMBL" id="ALG06240.1"/>
    </source>
</evidence>
<protein>
    <recommendedName>
        <fullName evidence="1">ANTAR domain-containing protein</fullName>
    </recommendedName>
</protein>
<evidence type="ECO:0000313" key="3">
    <source>
        <dbReference type="Proteomes" id="UP000063699"/>
    </source>
</evidence>
<dbReference type="Gene3D" id="1.10.10.10">
    <property type="entry name" value="Winged helix-like DNA-binding domain superfamily/Winged helix DNA-binding domain"/>
    <property type="match status" value="1"/>
</dbReference>
<dbReference type="InterPro" id="IPR005561">
    <property type="entry name" value="ANTAR"/>
</dbReference>
<dbReference type="EMBL" id="CP012752">
    <property type="protein sequence ID" value="ALG06240.1"/>
    <property type="molecule type" value="Genomic_DNA"/>
</dbReference>
<reference evidence="2 3" key="1">
    <citation type="submission" date="2015-07" db="EMBL/GenBank/DDBJ databases">
        <title>Genome sequencing of Kibdelosporangium phytohabitans.</title>
        <authorList>
            <person name="Qin S."/>
            <person name="Xing K."/>
        </authorList>
    </citation>
    <scope>NUCLEOTIDE SEQUENCE [LARGE SCALE GENOMIC DNA]</scope>
    <source>
        <strain evidence="2 3">KLBMP1111</strain>
    </source>
</reference>
<dbReference type="Pfam" id="PF03861">
    <property type="entry name" value="ANTAR"/>
    <property type="match status" value="1"/>
</dbReference>
<evidence type="ECO:0000259" key="1">
    <source>
        <dbReference type="PROSITE" id="PS50921"/>
    </source>
</evidence>
<dbReference type="Proteomes" id="UP000063699">
    <property type="component" value="Chromosome"/>
</dbReference>
<dbReference type="InterPro" id="IPR036388">
    <property type="entry name" value="WH-like_DNA-bd_sf"/>
</dbReference>
<organism evidence="2 3">
    <name type="scientific">Kibdelosporangium phytohabitans</name>
    <dbReference type="NCBI Taxonomy" id="860235"/>
    <lineage>
        <taxon>Bacteria</taxon>
        <taxon>Bacillati</taxon>
        <taxon>Actinomycetota</taxon>
        <taxon>Actinomycetes</taxon>
        <taxon>Pseudonocardiales</taxon>
        <taxon>Pseudonocardiaceae</taxon>
        <taxon>Kibdelosporangium</taxon>
    </lineage>
</organism>
<dbReference type="AlphaFoldDB" id="A0A0N9HTJ1"/>
<dbReference type="PROSITE" id="PS50921">
    <property type="entry name" value="ANTAR"/>
    <property type="match status" value="1"/>
</dbReference>
<sequence length="71" mass="7796">MIDQAKGIIMAAHRFPADEAFAVLVERSQCVNIKLRELATRFVADVIGAEVRQSQQRADHPAVLITGHGVE</sequence>
<dbReference type="SMART" id="SM01012">
    <property type="entry name" value="ANTAR"/>
    <property type="match status" value="1"/>
</dbReference>
<keyword evidence="3" id="KW-1185">Reference proteome</keyword>
<dbReference type="KEGG" id="kphy:AOZ06_04225"/>
<proteinExistence type="predicted"/>